<accession>A0AC61NI15</accession>
<gene>
    <name evidence="1" type="ORF">K4L44_05690</name>
</gene>
<sequence>MSYYIKINEDDLSEVTMERSATITLKEGNLGCPSESIHDQIGDVNYILKNFQGFSITQWSGVFKEDIKISGFNESPLFATHFMLQGCSEYTLEGHTSDIDSNSHNLWSLGPQSNSSTFFNKDQYMESFSIVFHPEYLKLLVNRYPELLEKCYTRYCKGETFTYQKRHCNISLEIQHLIKQIKQSHLMGNVQNLYIESKIMEILSIQLQSDNHPHRSIHRKGDIDKIHEAKDILLSNLNNPPTIKELASTVGTNEKKLKYGFKEVFENTIFGYLFDYKMELALTYLKDRDRSIVEIANLCGYEYASHFSTAFKRRFGVAPMQYRKSFS</sequence>
<protein>
    <submittedName>
        <fullName evidence="1">AraC family transcriptional regulator</fullName>
    </submittedName>
</protein>
<evidence type="ECO:0000313" key="1">
    <source>
        <dbReference type="EMBL" id="QZE15325.1"/>
    </source>
</evidence>
<keyword evidence="2" id="KW-1185">Reference proteome</keyword>
<proteinExistence type="predicted"/>
<reference evidence="1" key="1">
    <citation type="submission" date="2021-08" db="EMBL/GenBank/DDBJ databases">
        <title>Novel anaerobic bacterium isolated from sea squirt in East Sea, Republic of Korea.</title>
        <authorList>
            <person name="Nguyen T.H."/>
            <person name="Li Z."/>
            <person name="Lee Y.-J."/>
            <person name="Ko J."/>
            <person name="Kim S.-G."/>
        </authorList>
    </citation>
    <scope>NUCLEOTIDE SEQUENCE</scope>
    <source>
        <strain evidence="1">KCTC 25031</strain>
    </source>
</reference>
<organism evidence="1 2">
    <name type="scientific">Halosquirtibacter laminarini</name>
    <dbReference type="NCBI Taxonomy" id="3374600"/>
    <lineage>
        <taxon>Bacteria</taxon>
        <taxon>Pseudomonadati</taxon>
        <taxon>Bacteroidota</taxon>
        <taxon>Bacteroidia</taxon>
        <taxon>Marinilabiliales</taxon>
        <taxon>Prolixibacteraceae</taxon>
        <taxon>Halosquirtibacter</taxon>
    </lineage>
</organism>
<dbReference type="EMBL" id="CP081303">
    <property type="protein sequence ID" value="QZE15325.1"/>
    <property type="molecule type" value="Genomic_DNA"/>
</dbReference>
<dbReference type="Proteomes" id="UP000826212">
    <property type="component" value="Chromosome"/>
</dbReference>
<evidence type="ECO:0000313" key="2">
    <source>
        <dbReference type="Proteomes" id="UP000826212"/>
    </source>
</evidence>
<name>A0AC61NI15_9BACT</name>